<proteinExistence type="predicted"/>
<dbReference type="Pfam" id="PF03480">
    <property type="entry name" value="DctP"/>
    <property type="match status" value="1"/>
</dbReference>
<dbReference type="GO" id="GO:0055085">
    <property type="term" value="P:transmembrane transport"/>
    <property type="evidence" value="ECO:0007669"/>
    <property type="project" value="InterPro"/>
</dbReference>
<dbReference type="GO" id="GO:0030288">
    <property type="term" value="C:outer membrane-bounded periplasmic space"/>
    <property type="evidence" value="ECO:0007669"/>
    <property type="project" value="InterPro"/>
</dbReference>
<dbReference type="NCBIfam" id="NF037995">
    <property type="entry name" value="TRAP_S1"/>
    <property type="match status" value="1"/>
</dbReference>
<dbReference type="InterPro" id="IPR004682">
    <property type="entry name" value="TRAP_DctP"/>
</dbReference>
<dbReference type="AlphaFoldDB" id="A0A212J8G4"/>
<name>A0A212J8G4_9DELT</name>
<evidence type="ECO:0000256" key="2">
    <source>
        <dbReference type="SAM" id="SignalP"/>
    </source>
</evidence>
<organism evidence="3">
    <name type="scientific">uncultured delta proteobacterium</name>
    <dbReference type="NCBI Taxonomy" id="34034"/>
    <lineage>
        <taxon>Bacteria</taxon>
        <taxon>Deltaproteobacteria</taxon>
        <taxon>environmental samples</taxon>
    </lineage>
</organism>
<sequence>MKKCLQLAMVSFVFTLMFSLTAGAAVTIKFAHGGSTEHQYHIGAGFFKKAVEELSNNEIVVQIFPQGQLGSERDAIEGVRMGTIEMAGVAAVGPLPSFVPEMSVLSYPYVLQTRKQAYAVLDGPFGQELNKLISGKKLINLCFWEVGFRHFTSNTKAIKTPADLKNQKIRVQESKSWMEFIKMLGGVPTPIPFGELYSALQQGVVDGQENPIATIYSMRYYEVQKFVSLDGHTYEPVAVLINPNFFNKLSDKHKNIVIAAANTARDLQRAELERLDAERIEVIKKAGVTIEEKPDVAAFMEATKDFGKILDMVPAELVQKFKDAAAAAK</sequence>
<dbReference type="NCBIfam" id="TIGR00787">
    <property type="entry name" value="dctP"/>
    <property type="match status" value="1"/>
</dbReference>
<dbReference type="PANTHER" id="PTHR33376:SF2">
    <property type="entry name" value="DICARBOXYLATE-BINDING PERIPLASMIC PROTEIN"/>
    <property type="match status" value="1"/>
</dbReference>
<reference evidence="3" key="1">
    <citation type="submission" date="2016-04" db="EMBL/GenBank/DDBJ databases">
        <authorList>
            <person name="Evans L.H."/>
            <person name="Alamgir A."/>
            <person name="Owens N."/>
            <person name="Weber N.D."/>
            <person name="Virtaneva K."/>
            <person name="Barbian K."/>
            <person name="Babar A."/>
            <person name="Rosenke K."/>
        </authorList>
    </citation>
    <scope>NUCLEOTIDE SEQUENCE</scope>
    <source>
        <strain evidence="3">86</strain>
    </source>
</reference>
<accession>A0A212J8G4</accession>
<gene>
    <name evidence="3" type="ORF">KL86DPRO_10921</name>
</gene>
<dbReference type="CDD" id="cd13676">
    <property type="entry name" value="PBP2_TRAP_DctP2_like"/>
    <property type="match status" value="1"/>
</dbReference>
<keyword evidence="1 2" id="KW-0732">Signal</keyword>
<dbReference type="PANTHER" id="PTHR33376">
    <property type="match status" value="1"/>
</dbReference>
<dbReference type="PIRSF" id="PIRSF006470">
    <property type="entry name" value="DctB"/>
    <property type="match status" value="1"/>
</dbReference>
<dbReference type="GO" id="GO:0030246">
    <property type="term" value="F:carbohydrate binding"/>
    <property type="evidence" value="ECO:0007669"/>
    <property type="project" value="TreeGrafter"/>
</dbReference>
<dbReference type="InterPro" id="IPR038404">
    <property type="entry name" value="TRAP_DctP_sf"/>
</dbReference>
<dbReference type="Gene3D" id="3.40.190.170">
    <property type="entry name" value="Bacterial extracellular solute-binding protein, family 7"/>
    <property type="match status" value="1"/>
</dbReference>
<feature type="chain" id="PRO_5013301608" evidence="2">
    <location>
        <begin position="25"/>
        <end position="329"/>
    </location>
</feature>
<evidence type="ECO:0000313" key="3">
    <source>
        <dbReference type="EMBL" id="SBV95732.1"/>
    </source>
</evidence>
<dbReference type="InterPro" id="IPR018389">
    <property type="entry name" value="DctP_fam"/>
</dbReference>
<feature type="signal peptide" evidence="2">
    <location>
        <begin position="1"/>
        <end position="24"/>
    </location>
</feature>
<evidence type="ECO:0000256" key="1">
    <source>
        <dbReference type="ARBA" id="ARBA00022729"/>
    </source>
</evidence>
<protein>
    <submittedName>
        <fullName evidence="3">TRAP dicarboxylate transporter, DctP subunit</fullName>
    </submittedName>
</protein>
<dbReference type="EMBL" id="FLUQ01000001">
    <property type="protein sequence ID" value="SBV95732.1"/>
    <property type="molecule type" value="Genomic_DNA"/>
</dbReference>